<protein>
    <recommendedName>
        <fullName evidence="6">Radical SAM core domain-containing protein</fullName>
    </recommendedName>
</protein>
<dbReference type="AlphaFoldDB" id="A0A383C6W6"/>
<dbReference type="PROSITE" id="PS51918">
    <property type="entry name" value="RADICAL_SAM"/>
    <property type="match status" value="1"/>
</dbReference>
<feature type="domain" description="Radical SAM core" evidence="6">
    <location>
        <begin position="17"/>
        <end position="137"/>
    </location>
</feature>
<dbReference type="GO" id="GO:0051539">
    <property type="term" value="F:4 iron, 4 sulfur cluster binding"/>
    <property type="evidence" value="ECO:0007669"/>
    <property type="project" value="UniProtKB-KW"/>
</dbReference>
<evidence type="ECO:0000256" key="1">
    <source>
        <dbReference type="ARBA" id="ARBA00022485"/>
    </source>
</evidence>
<dbReference type="SUPFAM" id="SSF102114">
    <property type="entry name" value="Radical SAM enzymes"/>
    <property type="match status" value="1"/>
</dbReference>
<dbReference type="Gene3D" id="3.20.20.70">
    <property type="entry name" value="Aldolase class I"/>
    <property type="match status" value="1"/>
</dbReference>
<name>A0A383C6W6_9ZZZZ</name>
<dbReference type="GO" id="GO:0003824">
    <property type="term" value="F:catalytic activity"/>
    <property type="evidence" value="ECO:0007669"/>
    <property type="project" value="InterPro"/>
</dbReference>
<dbReference type="PANTHER" id="PTHR42836">
    <property type="entry name" value="7-CARBOXY-7-DEAZAGUANINE SYNTHASE"/>
    <property type="match status" value="1"/>
</dbReference>
<feature type="non-terminal residue" evidence="7">
    <location>
        <position position="137"/>
    </location>
</feature>
<evidence type="ECO:0000256" key="5">
    <source>
        <dbReference type="ARBA" id="ARBA00023014"/>
    </source>
</evidence>
<dbReference type="EMBL" id="UINC01206493">
    <property type="protein sequence ID" value="SVE28146.1"/>
    <property type="molecule type" value="Genomic_DNA"/>
</dbReference>
<keyword evidence="2" id="KW-0949">S-adenosyl-L-methionine</keyword>
<evidence type="ECO:0000313" key="7">
    <source>
        <dbReference type="EMBL" id="SVE28146.1"/>
    </source>
</evidence>
<sequence length="137" mass="15054">MFLVKEIYYTIQGEGARTGRPSVFCRFAGCNLWTGREKDRKDAICNFCDTNFIGADGPGGGKFKDETKITNAINDKWPQHLDNKYIVLTGGEPALQINSSLIDKLHEAGFEVAIETNGTLPIPSGIDWVTVSPKSNT</sequence>
<organism evidence="7">
    <name type="scientific">marine metagenome</name>
    <dbReference type="NCBI Taxonomy" id="408172"/>
    <lineage>
        <taxon>unclassified sequences</taxon>
        <taxon>metagenomes</taxon>
        <taxon>ecological metagenomes</taxon>
    </lineage>
</organism>
<keyword evidence="3" id="KW-0479">Metal-binding</keyword>
<keyword evidence="4" id="KW-0408">Iron</keyword>
<gene>
    <name evidence="7" type="ORF">METZ01_LOCUS481000</name>
</gene>
<evidence type="ECO:0000256" key="2">
    <source>
        <dbReference type="ARBA" id="ARBA00022691"/>
    </source>
</evidence>
<dbReference type="InterPro" id="IPR058240">
    <property type="entry name" value="rSAM_sf"/>
</dbReference>
<reference evidence="7" key="1">
    <citation type="submission" date="2018-05" db="EMBL/GenBank/DDBJ databases">
        <authorList>
            <person name="Lanie J.A."/>
            <person name="Ng W.-L."/>
            <person name="Kazmierczak K.M."/>
            <person name="Andrzejewski T.M."/>
            <person name="Davidsen T.M."/>
            <person name="Wayne K.J."/>
            <person name="Tettelin H."/>
            <person name="Glass J.I."/>
            <person name="Rusch D."/>
            <person name="Podicherti R."/>
            <person name="Tsui H.-C.T."/>
            <person name="Winkler M.E."/>
        </authorList>
    </citation>
    <scope>NUCLEOTIDE SEQUENCE</scope>
</reference>
<dbReference type="GO" id="GO:0046872">
    <property type="term" value="F:metal ion binding"/>
    <property type="evidence" value="ECO:0007669"/>
    <property type="project" value="UniProtKB-KW"/>
</dbReference>
<keyword evidence="1" id="KW-0004">4Fe-4S</keyword>
<dbReference type="InterPro" id="IPR007197">
    <property type="entry name" value="rSAM"/>
</dbReference>
<proteinExistence type="predicted"/>
<evidence type="ECO:0000256" key="4">
    <source>
        <dbReference type="ARBA" id="ARBA00023004"/>
    </source>
</evidence>
<evidence type="ECO:0000259" key="6">
    <source>
        <dbReference type="PROSITE" id="PS51918"/>
    </source>
</evidence>
<keyword evidence="5" id="KW-0411">Iron-sulfur</keyword>
<dbReference type="InterPro" id="IPR013785">
    <property type="entry name" value="Aldolase_TIM"/>
</dbReference>
<dbReference type="PANTHER" id="PTHR42836:SF1">
    <property type="entry name" value="7-CARBOXY-7-DEAZAGUANINE SYNTHASE"/>
    <property type="match status" value="1"/>
</dbReference>
<evidence type="ECO:0000256" key="3">
    <source>
        <dbReference type="ARBA" id="ARBA00022723"/>
    </source>
</evidence>
<accession>A0A383C6W6</accession>